<dbReference type="PANTHER" id="PTHR21392">
    <property type="entry name" value="TRNA-URIDINE AMINOCARBOXYPROPYLTRANSFERASE 2"/>
    <property type="match status" value="1"/>
</dbReference>
<evidence type="ECO:0000313" key="7">
    <source>
        <dbReference type="EMBL" id="CDG84024.1"/>
    </source>
</evidence>
<dbReference type="STRING" id="1349767.GJA_3405"/>
<evidence type="ECO:0000313" key="8">
    <source>
        <dbReference type="Proteomes" id="UP000027604"/>
    </source>
</evidence>
<dbReference type="eggNOG" id="COG3148">
    <property type="taxonomic scope" value="Bacteria"/>
</dbReference>
<evidence type="ECO:0000259" key="6">
    <source>
        <dbReference type="SMART" id="SM01144"/>
    </source>
</evidence>
<protein>
    <recommendedName>
        <fullName evidence="1">tRNA-uridine aminocarboxypropyltransferase</fullName>
        <ecNumber evidence="1">2.5.1.25</ecNumber>
    </recommendedName>
</protein>
<keyword evidence="3" id="KW-0949">S-adenosyl-L-methionine</keyword>
<dbReference type="HOGENOM" id="CLU_066458_2_3_4"/>
<dbReference type="KEGG" id="jag:GJA_3405"/>
<keyword evidence="4" id="KW-0819">tRNA processing</keyword>
<dbReference type="GO" id="GO:0008033">
    <property type="term" value="P:tRNA processing"/>
    <property type="evidence" value="ECO:0007669"/>
    <property type="project" value="UniProtKB-KW"/>
</dbReference>
<evidence type="ECO:0000256" key="2">
    <source>
        <dbReference type="ARBA" id="ARBA00022679"/>
    </source>
</evidence>
<evidence type="ECO:0000256" key="5">
    <source>
        <dbReference type="ARBA" id="ARBA00034489"/>
    </source>
</evidence>
<evidence type="ECO:0000256" key="1">
    <source>
        <dbReference type="ARBA" id="ARBA00012386"/>
    </source>
</evidence>
<dbReference type="EMBL" id="HG322949">
    <property type="protein sequence ID" value="CDG84024.1"/>
    <property type="molecule type" value="Genomic_DNA"/>
</dbReference>
<evidence type="ECO:0000256" key="4">
    <source>
        <dbReference type="ARBA" id="ARBA00022694"/>
    </source>
</evidence>
<reference evidence="7 8" key="1">
    <citation type="journal article" date="2015" name="Genome Announc.">
        <title>Genome Sequence of Mushroom Soft-Rot Pathogen Janthinobacterium agaricidamnosum.</title>
        <authorList>
            <person name="Graupner K."/>
            <person name="Lackner G."/>
            <person name="Hertweck C."/>
        </authorList>
    </citation>
    <scope>NUCLEOTIDE SEQUENCE [LARGE SCALE GENOMIC DNA]</scope>
    <source>
        <strain evidence="8">NBRC 102515 / DSM 9628</strain>
    </source>
</reference>
<feature type="domain" description="DTW" evidence="6">
    <location>
        <begin position="1"/>
        <end position="194"/>
    </location>
</feature>
<name>W0V5C5_9BURK</name>
<dbReference type="EC" id="2.5.1.25" evidence="1"/>
<dbReference type="Pfam" id="PF03942">
    <property type="entry name" value="DTW"/>
    <property type="match status" value="1"/>
</dbReference>
<dbReference type="SMART" id="SM01144">
    <property type="entry name" value="DTW"/>
    <property type="match status" value="1"/>
</dbReference>
<dbReference type="InterPro" id="IPR039262">
    <property type="entry name" value="DTWD2/TAPT"/>
</dbReference>
<comment type="similarity">
    <text evidence="5">Belongs to the TDD superfamily. DTWD2 family.</text>
</comment>
<organism evidence="7 8">
    <name type="scientific">Janthinobacterium agaricidamnosum NBRC 102515 = DSM 9628</name>
    <dbReference type="NCBI Taxonomy" id="1349767"/>
    <lineage>
        <taxon>Bacteria</taxon>
        <taxon>Pseudomonadati</taxon>
        <taxon>Pseudomonadota</taxon>
        <taxon>Betaproteobacteria</taxon>
        <taxon>Burkholderiales</taxon>
        <taxon>Oxalobacteraceae</taxon>
        <taxon>Janthinobacterium</taxon>
    </lineage>
</organism>
<accession>W0V5C5</accession>
<dbReference type="AlphaFoldDB" id="W0V5C5"/>
<evidence type="ECO:0000256" key="3">
    <source>
        <dbReference type="ARBA" id="ARBA00022691"/>
    </source>
</evidence>
<gene>
    <name evidence="7" type="ORF">GJA_3405</name>
</gene>
<keyword evidence="2" id="KW-0808">Transferase</keyword>
<keyword evidence="8" id="KW-1185">Reference proteome</keyword>
<dbReference type="GO" id="GO:0016432">
    <property type="term" value="F:tRNA-uridine aminocarboxypropyltransferase activity"/>
    <property type="evidence" value="ECO:0007669"/>
    <property type="project" value="UniProtKB-EC"/>
</dbReference>
<proteinExistence type="inferred from homology"/>
<dbReference type="InterPro" id="IPR005636">
    <property type="entry name" value="DTW"/>
</dbReference>
<dbReference type="Proteomes" id="UP000027604">
    <property type="component" value="Chromosome I"/>
</dbReference>
<dbReference type="PANTHER" id="PTHR21392:SF0">
    <property type="entry name" value="TRNA-URIDINE AMINOCARBOXYPROPYLTRANSFERASE 2"/>
    <property type="match status" value="1"/>
</dbReference>
<dbReference type="PATRIC" id="fig|1349767.4.peg.12"/>
<sequence length="194" mass="21647">MCATCLRPLSACICQWIATLPALVEVLILQHSLEVNNAKNSARLLHLSLPGSQLAVGETFAVDQLAMLLSGKNNILLYPDTPGDQSLGMPVPPVLNPAWLHQPAGLRLVVLDATWRKSRKMLYLNPQLQQLPRLPLRDTPRSHYLIRKAHAPHQLSTLEATCYALMQLENDNARFTPLIAAFDGFVAQQLRYIR</sequence>